<keyword evidence="1" id="KW-0677">Repeat</keyword>
<dbReference type="InterPro" id="IPR051210">
    <property type="entry name" value="Ub_ligase/GEF_domain"/>
</dbReference>
<feature type="region of interest" description="Disordered" evidence="2">
    <location>
        <begin position="1023"/>
        <end position="1044"/>
    </location>
</feature>
<dbReference type="InterPro" id="IPR009091">
    <property type="entry name" value="RCC1/BLIP-II"/>
</dbReference>
<evidence type="ECO:0000256" key="1">
    <source>
        <dbReference type="ARBA" id="ARBA00022737"/>
    </source>
</evidence>
<keyword evidence="6" id="KW-1185">Reference proteome</keyword>
<evidence type="ECO:0000259" key="4">
    <source>
        <dbReference type="Pfam" id="PF25390"/>
    </source>
</evidence>
<dbReference type="Proteomes" id="UP001321748">
    <property type="component" value="Chromosome"/>
</dbReference>
<dbReference type="Pfam" id="PF00415">
    <property type="entry name" value="RCC1"/>
    <property type="match status" value="6"/>
</dbReference>
<dbReference type="InterPro" id="IPR000408">
    <property type="entry name" value="Reg_chr_condens"/>
</dbReference>
<dbReference type="PANTHER" id="PTHR22870">
    <property type="entry name" value="REGULATOR OF CHROMOSOME CONDENSATION"/>
    <property type="match status" value="1"/>
</dbReference>
<dbReference type="PANTHER" id="PTHR22870:SF408">
    <property type="entry name" value="OS09G0560450 PROTEIN"/>
    <property type="match status" value="1"/>
</dbReference>
<evidence type="ECO:0000256" key="3">
    <source>
        <dbReference type="SAM" id="Phobius"/>
    </source>
</evidence>
<accession>A0ABM8BB16</accession>
<dbReference type="Gene3D" id="2.130.10.30">
    <property type="entry name" value="Regulator of chromosome condensation 1/beta-lactamase-inhibitor protein II"/>
    <property type="match status" value="5"/>
</dbReference>
<feature type="domain" description="RCC1-like" evidence="4">
    <location>
        <begin position="522"/>
        <end position="806"/>
    </location>
</feature>
<dbReference type="PRINTS" id="PR00633">
    <property type="entry name" value="RCCNDNSATION"/>
</dbReference>
<protein>
    <recommendedName>
        <fullName evidence="4">RCC1-like domain-containing protein</fullName>
    </recommendedName>
</protein>
<sequence>MAFDTDGTLWAWGENTFGNLGNGTFTNSANLPTRVRIPDGITFTSVSVGSWFNLAIDSNGNLWSWGYNKSGVLGDGTTVNKNIPVRVQAPAGVRFKSISGGQEHALAVDINGTLWAWGNNRYGQFGNGTANGGSNDEYPSATTPIKIPTGVKFTTVSAGFQYSMALDDSGNAYGWGWNGEDYDVGYLGTANTSSDKVLTPQLVLGGIHFKTITAGGWFSFLTAGISKDNGNTYTWGHNYAGALGNGTTNSSIRPEKITTPVPFTDIQVGSTHMLALGTDNQAYAWGENSSTSINNPTIGLVGNGTNVDQHTPVAVDHPANVPADYQVASISAGIIISAYIGSDGRIYASGPNAYGQLGDGTTINRLSPVRIANPKIAITAISFDTTNAKGFTHDTVIGIWHVKAPAHPVGKVKIRIRWTLSGASQTVAILDYEYKISYTVHFDLGAATSHATPIRDQSIVSGETAAWPDPNPAWPGHRFAGWFQGTVPWDFGTDPVNATMTLTALWDDISFTLKPQAGPVNKNNPVTITANPQQLKTRFTQVSTGITHTLAIGSDGNTYAWGYNGYGQFGNGTTTDRNIPTLITPPAGVRFNRVFAGMNASFAFDTTGRLWAWGNNQYGQLGNGSSITTAPFAKTTPVQVHVPAGVTFTHIYPSYDFTLAVTNTNTVYTWGQNDSGQLGNADNTLAPQFEPVPVNLNGETVKQAAAGTHHAMILTNSNKLYTWGYNATGQLGNGTTTNQVTPRVVTPPASGPFTSIGAGYQSSYALDSSQHLYSWGGNPSGELGLGDTSNRTTPTRIPSLASRSITKLYTSTSSYSAFATDSTGNTWAWGHNQYGQLGTGSPTPASSNNGGIPTPTNITNNLPANTTRIYTSAWHTITLDNTKNLWLWGDNQWGELGNDTIPTGVGNTNAHSYTPLHPTPLPITVTGLHFGSEAGENLTYDATNHSWKANTPRHTPDEKVEVKIHWTIDGTTQPDYSVPNGFTYYSLFTLPKAGAIPLHRLAGSAILLLTALAATTYAAHELSKRRKRIRGSHTHRLSQSQTIS</sequence>
<dbReference type="InterPro" id="IPR058923">
    <property type="entry name" value="RCC1-like_dom"/>
</dbReference>
<dbReference type="PROSITE" id="PS00626">
    <property type="entry name" value="RCC1_2"/>
    <property type="match status" value="1"/>
</dbReference>
<evidence type="ECO:0000313" key="6">
    <source>
        <dbReference type="Proteomes" id="UP001321748"/>
    </source>
</evidence>
<feature type="compositionally biased region" description="Basic residues" evidence="2">
    <location>
        <begin position="1023"/>
        <end position="1036"/>
    </location>
</feature>
<evidence type="ECO:0000313" key="5">
    <source>
        <dbReference type="EMBL" id="BDR54000.1"/>
    </source>
</evidence>
<dbReference type="SUPFAM" id="SSF50985">
    <property type="entry name" value="RCC1/BLIP-II"/>
    <property type="match status" value="4"/>
</dbReference>
<evidence type="ECO:0000256" key="2">
    <source>
        <dbReference type="SAM" id="MobiDB-lite"/>
    </source>
</evidence>
<dbReference type="EMBL" id="AP026800">
    <property type="protein sequence ID" value="BDR54000.1"/>
    <property type="molecule type" value="Genomic_DNA"/>
</dbReference>
<organism evidence="5 6">
    <name type="scientific">Bombiscardovia apis</name>
    <dbReference type="NCBI Taxonomy" id="2932182"/>
    <lineage>
        <taxon>Bacteria</taxon>
        <taxon>Bacillati</taxon>
        <taxon>Actinomycetota</taxon>
        <taxon>Actinomycetes</taxon>
        <taxon>Bifidobacteriales</taxon>
        <taxon>Bifidobacteriaceae</taxon>
        <taxon>Bombiscardovia</taxon>
    </lineage>
</organism>
<reference evidence="5 6" key="1">
    <citation type="journal article" date="2023" name="Microbiol. Spectr.">
        <title>Symbiosis of Carpenter Bees with Uncharacterized Lactic Acid Bacteria Showing NAD Auxotrophy.</title>
        <authorList>
            <person name="Kawasaki S."/>
            <person name="Ozawa K."/>
            <person name="Mori T."/>
            <person name="Yamamoto A."/>
            <person name="Ito M."/>
            <person name="Ohkuma M."/>
            <person name="Sakamoto M."/>
            <person name="Matsutani M."/>
        </authorList>
    </citation>
    <scope>NUCLEOTIDE SEQUENCE [LARGE SCALE GENOMIC DNA]</scope>
    <source>
        <strain evidence="5 6">KimH</strain>
    </source>
</reference>
<keyword evidence="3" id="KW-0812">Transmembrane</keyword>
<dbReference type="Pfam" id="PF25390">
    <property type="entry name" value="WD40_RLD"/>
    <property type="match status" value="1"/>
</dbReference>
<feature type="transmembrane region" description="Helical" evidence="3">
    <location>
        <begin position="1001"/>
        <end position="1020"/>
    </location>
</feature>
<gene>
    <name evidence="5" type="ORF">KIMH_01110</name>
</gene>
<keyword evidence="3" id="KW-0472">Membrane</keyword>
<dbReference type="PROSITE" id="PS50012">
    <property type="entry name" value="RCC1_3"/>
    <property type="match status" value="11"/>
</dbReference>
<proteinExistence type="predicted"/>
<keyword evidence="3" id="KW-1133">Transmembrane helix</keyword>
<name>A0ABM8BB16_9BIFI</name>